<reference evidence="2" key="1">
    <citation type="submission" date="2020-11" db="EMBL/GenBank/DDBJ databases">
        <authorList>
            <consortium name="DOE Joint Genome Institute"/>
            <person name="Ahrendt S."/>
            <person name="Riley R."/>
            <person name="Andreopoulos W."/>
            <person name="Labutti K."/>
            <person name="Pangilinan J."/>
            <person name="Ruiz-Duenas F.J."/>
            <person name="Barrasa J.M."/>
            <person name="Sanchez-Garcia M."/>
            <person name="Camarero S."/>
            <person name="Miyauchi S."/>
            <person name="Serrano A."/>
            <person name="Linde D."/>
            <person name="Babiker R."/>
            <person name="Drula E."/>
            <person name="Ayuso-Fernandez I."/>
            <person name="Pacheco R."/>
            <person name="Padilla G."/>
            <person name="Ferreira P."/>
            <person name="Barriuso J."/>
            <person name="Kellner H."/>
            <person name="Castanera R."/>
            <person name="Alfaro M."/>
            <person name="Ramirez L."/>
            <person name="Pisabarro A.G."/>
            <person name="Kuo A."/>
            <person name="Tritt A."/>
            <person name="Lipzen A."/>
            <person name="He G."/>
            <person name="Yan M."/>
            <person name="Ng V."/>
            <person name="Cullen D."/>
            <person name="Martin F."/>
            <person name="Rosso M.-N."/>
            <person name="Henrissat B."/>
            <person name="Hibbett D."/>
            <person name="Martinez A.T."/>
            <person name="Grigoriev I.V."/>
        </authorList>
    </citation>
    <scope>NUCLEOTIDE SEQUENCE</scope>
    <source>
        <strain evidence="2">MF-IS2</strain>
    </source>
</reference>
<feature type="region of interest" description="Disordered" evidence="1">
    <location>
        <begin position="1"/>
        <end position="64"/>
    </location>
</feature>
<feature type="region of interest" description="Disordered" evidence="1">
    <location>
        <begin position="140"/>
        <end position="205"/>
    </location>
</feature>
<protein>
    <submittedName>
        <fullName evidence="2">Uncharacterized protein</fullName>
    </submittedName>
</protein>
<sequence>MSYPFEQFTAGESYSTPPTPIDGYPQWETVEREQEQHQLQQHQQHQQQHQQSQEQPEHSPTQPTPAYQLIHLEDAHSQHLDSHQPSTPLESGTVDNTPIHLHHVPLDHRSTEGRLESTRNNIFGMFGFIDHAASSSSASGAAKTSEAAPPPQIATGPGSGGMAVRSARSTRQYHQSLHPYQRSQTTTPGAGPSSVTAAAGPSRSVPMSMREAQVSGPGPLRFVHHNLAPVVPQLPVTTSVVPSAMPSPASAPGRMVAGFGSVTRYASLLWAVLLGH</sequence>
<organism evidence="2 3">
    <name type="scientific">Macrolepiota fuliginosa MF-IS2</name>
    <dbReference type="NCBI Taxonomy" id="1400762"/>
    <lineage>
        <taxon>Eukaryota</taxon>
        <taxon>Fungi</taxon>
        <taxon>Dikarya</taxon>
        <taxon>Basidiomycota</taxon>
        <taxon>Agaricomycotina</taxon>
        <taxon>Agaricomycetes</taxon>
        <taxon>Agaricomycetidae</taxon>
        <taxon>Agaricales</taxon>
        <taxon>Agaricineae</taxon>
        <taxon>Agaricaceae</taxon>
        <taxon>Macrolepiota</taxon>
    </lineage>
</organism>
<evidence type="ECO:0000256" key="1">
    <source>
        <dbReference type="SAM" id="MobiDB-lite"/>
    </source>
</evidence>
<accession>A0A9P5X544</accession>
<keyword evidence="3" id="KW-1185">Reference proteome</keyword>
<dbReference type="AlphaFoldDB" id="A0A9P5X544"/>
<feature type="compositionally biased region" description="Low complexity" evidence="1">
    <location>
        <begin position="37"/>
        <end position="64"/>
    </location>
</feature>
<feature type="compositionally biased region" description="Polar residues" evidence="1">
    <location>
        <begin position="181"/>
        <end position="196"/>
    </location>
</feature>
<proteinExistence type="predicted"/>
<evidence type="ECO:0000313" key="3">
    <source>
        <dbReference type="Proteomes" id="UP000807342"/>
    </source>
</evidence>
<comment type="caution">
    <text evidence="2">The sequence shown here is derived from an EMBL/GenBank/DDBJ whole genome shotgun (WGS) entry which is preliminary data.</text>
</comment>
<evidence type="ECO:0000313" key="2">
    <source>
        <dbReference type="EMBL" id="KAF9443547.1"/>
    </source>
</evidence>
<dbReference type="OrthoDB" id="3046745at2759"/>
<dbReference type="Proteomes" id="UP000807342">
    <property type="component" value="Unassembled WGS sequence"/>
</dbReference>
<feature type="compositionally biased region" description="Polar residues" evidence="1">
    <location>
        <begin position="83"/>
        <end position="96"/>
    </location>
</feature>
<gene>
    <name evidence="2" type="ORF">P691DRAFT_406415</name>
</gene>
<dbReference type="EMBL" id="MU151461">
    <property type="protein sequence ID" value="KAF9443547.1"/>
    <property type="molecule type" value="Genomic_DNA"/>
</dbReference>
<name>A0A9P5X544_9AGAR</name>
<feature type="region of interest" description="Disordered" evidence="1">
    <location>
        <begin position="76"/>
        <end position="97"/>
    </location>
</feature>